<sequence length="165" mass="18162">MIKLDVIGIRLTSPEDSPVLLLRERTGSRLLPIWISSVDAAGIALLLDGEKTFHRPLTHDLLATLLLEVADTEEPGVLKITEMRDGVFHAVLEVGDRAFDTRPSDGVNIALRLGWGIECAEQLMDQVGVEMDEGGTDEVERFREFLDSVNPDDFENDESDGSSEG</sequence>
<proteinExistence type="predicted"/>
<feature type="region of interest" description="Disordered" evidence="1">
    <location>
        <begin position="145"/>
        <end position="165"/>
    </location>
</feature>
<dbReference type="InterPro" id="IPR003729">
    <property type="entry name" value="Bi_nuclease_dom"/>
</dbReference>
<dbReference type="RefSeq" id="WP_143938709.1">
    <property type="nucleotide sequence ID" value="NZ_VKKG01000005.1"/>
</dbReference>
<dbReference type="EMBL" id="VKKG01000005">
    <property type="protein sequence ID" value="TRY17245.1"/>
    <property type="molecule type" value="Genomic_DNA"/>
</dbReference>
<organism evidence="3 4">
    <name type="scientific">Tessaracoccus rhinocerotis</name>
    <dbReference type="NCBI Taxonomy" id="1689449"/>
    <lineage>
        <taxon>Bacteria</taxon>
        <taxon>Bacillati</taxon>
        <taxon>Actinomycetota</taxon>
        <taxon>Actinomycetes</taxon>
        <taxon>Propionibacteriales</taxon>
        <taxon>Propionibacteriaceae</taxon>
        <taxon>Tessaracoccus</taxon>
    </lineage>
</organism>
<feature type="domain" description="BFN" evidence="2">
    <location>
        <begin position="1"/>
        <end position="131"/>
    </location>
</feature>
<dbReference type="SUPFAM" id="SSF103256">
    <property type="entry name" value="Hypothetical protein TM0160"/>
    <property type="match status" value="1"/>
</dbReference>
<keyword evidence="4" id="KW-1185">Reference proteome</keyword>
<dbReference type="Pfam" id="PF02577">
    <property type="entry name" value="BFN_dom"/>
    <property type="match status" value="1"/>
</dbReference>
<accession>A0A553JXR4</accession>
<dbReference type="Gene3D" id="3.10.690.10">
    <property type="entry name" value="Bifunctional nuclease domain"/>
    <property type="match status" value="1"/>
</dbReference>
<dbReference type="GO" id="GO:0004518">
    <property type="term" value="F:nuclease activity"/>
    <property type="evidence" value="ECO:0007669"/>
    <property type="project" value="InterPro"/>
</dbReference>
<comment type="caution">
    <text evidence="3">The sequence shown here is derived from an EMBL/GenBank/DDBJ whole genome shotgun (WGS) entry which is preliminary data.</text>
</comment>
<dbReference type="OrthoDB" id="9788698at2"/>
<name>A0A553JXR4_9ACTN</name>
<dbReference type="PROSITE" id="PS51658">
    <property type="entry name" value="BFN"/>
    <property type="match status" value="1"/>
</dbReference>
<protein>
    <submittedName>
        <fullName evidence="3">Bifunctional nuclease family protein</fullName>
    </submittedName>
</protein>
<evidence type="ECO:0000259" key="2">
    <source>
        <dbReference type="PROSITE" id="PS51658"/>
    </source>
</evidence>
<gene>
    <name evidence="3" type="ORF">FOJ82_11840</name>
</gene>
<feature type="compositionally biased region" description="Acidic residues" evidence="1">
    <location>
        <begin position="150"/>
        <end position="165"/>
    </location>
</feature>
<dbReference type="InterPro" id="IPR036104">
    <property type="entry name" value="BFN_sf"/>
</dbReference>
<dbReference type="Proteomes" id="UP000317638">
    <property type="component" value="Unassembled WGS sequence"/>
</dbReference>
<evidence type="ECO:0000256" key="1">
    <source>
        <dbReference type="SAM" id="MobiDB-lite"/>
    </source>
</evidence>
<evidence type="ECO:0000313" key="3">
    <source>
        <dbReference type="EMBL" id="TRY17245.1"/>
    </source>
</evidence>
<evidence type="ECO:0000313" key="4">
    <source>
        <dbReference type="Proteomes" id="UP000317638"/>
    </source>
</evidence>
<dbReference type="AlphaFoldDB" id="A0A553JXR4"/>
<reference evidence="3 4" key="1">
    <citation type="submission" date="2019-07" db="EMBL/GenBank/DDBJ databases">
        <authorList>
            <person name="Zhou L.-Y."/>
        </authorList>
    </citation>
    <scope>NUCLEOTIDE SEQUENCE [LARGE SCALE GENOMIC DNA]</scope>
    <source>
        <strain evidence="3 4">YIM 101269</strain>
    </source>
</reference>